<dbReference type="Gene3D" id="1.10.3210.10">
    <property type="entry name" value="Hypothetical protein af1432"/>
    <property type="match status" value="1"/>
</dbReference>
<dbReference type="Proteomes" id="UP000644140">
    <property type="component" value="Chromosome"/>
</dbReference>
<sequence length="214" mass="25512">MIIDSTESIVNLFHKYWLEFTQKAEMSKVQDNLLYEVLLRAYTEPQRHYHTLQHIVECLNLFHQVKAYLDDPTAVELAIWFHDVVYNPQAIDNEVQSAELMLKRCQNTFKQSVVEKAYQWIIATQKHQPSQEDDLNYLLDIDLAILGSSEARFLQYEQQIRLEYAWVEQELYQVKRAEVLQHFYLMQPLYQTEYFRAHLEESAKMNLSKSLSSL</sequence>
<name>A0A8I1AGH3_ACIBZ</name>
<dbReference type="PIRSF" id="PIRSF035170">
    <property type="entry name" value="HD_phosphohydro"/>
    <property type="match status" value="1"/>
</dbReference>
<dbReference type="AlphaFoldDB" id="A0A8I1AGH3"/>
<dbReference type="SUPFAM" id="SSF109604">
    <property type="entry name" value="HD-domain/PDEase-like"/>
    <property type="match status" value="1"/>
</dbReference>
<gene>
    <name evidence="1" type="ORF">I9054_008395</name>
</gene>
<protein>
    <submittedName>
        <fullName evidence="1">Metal-dependent hydrolase</fullName>
    </submittedName>
</protein>
<dbReference type="EMBL" id="CP092085">
    <property type="protein sequence ID" value="UUN99952.1"/>
    <property type="molecule type" value="Genomic_DNA"/>
</dbReference>
<proteinExistence type="predicted"/>
<accession>A0A8I1AGH3</accession>
<dbReference type="PANTHER" id="PTHR21174">
    <property type="match status" value="1"/>
</dbReference>
<organism evidence="1 2">
    <name type="scientific">Acinetobacter bereziniae</name>
    <name type="common">Acinetobacter genomosp. 10</name>
    <dbReference type="NCBI Taxonomy" id="106648"/>
    <lineage>
        <taxon>Bacteria</taxon>
        <taxon>Pseudomonadati</taxon>
        <taxon>Pseudomonadota</taxon>
        <taxon>Gammaproteobacteria</taxon>
        <taxon>Moraxellales</taxon>
        <taxon>Moraxellaceae</taxon>
        <taxon>Acinetobacter</taxon>
    </lineage>
</organism>
<dbReference type="PANTHER" id="PTHR21174:SF0">
    <property type="entry name" value="HD PHOSPHOHYDROLASE FAMILY PROTEIN-RELATED"/>
    <property type="match status" value="1"/>
</dbReference>
<reference evidence="1" key="1">
    <citation type="submission" date="2022-02" db="EMBL/GenBank/DDBJ databases">
        <title>Characterization of Tn125 harboring carbapenem-resistant Acinetobacter bereziniae clinical isolates.</title>
        <authorList>
            <person name="Wong N.-K."/>
            <person name="Pan Q."/>
        </authorList>
    </citation>
    <scope>NUCLEOTIDE SEQUENCE</scope>
    <source>
        <strain evidence="1">GD03393</strain>
    </source>
</reference>
<evidence type="ECO:0000313" key="1">
    <source>
        <dbReference type="EMBL" id="UUN99952.1"/>
    </source>
</evidence>
<dbReference type="InterPro" id="IPR009218">
    <property type="entry name" value="HD_phosphohydro"/>
</dbReference>
<evidence type="ECO:0000313" key="2">
    <source>
        <dbReference type="Proteomes" id="UP000644140"/>
    </source>
</evidence>
<dbReference type="GO" id="GO:0016787">
    <property type="term" value="F:hydrolase activity"/>
    <property type="evidence" value="ECO:0007669"/>
    <property type="project" value="UniProtKB-KW"/>
</dbReference>
<dbReference type="RefSeq" id="WP_046761172.1">
    <property type="nucleotide sequence ID" value="NZ_BKNL01000022.1"/>
</dbReference>
<keyword evidence="1" id="KW-0378">Hydrolase</keyword>